<organism evidence="1">
    <name type="scientific">Megaviridae environmental sample</name>
    <dbReference type="NCBI Taxonomy" id="1737588"/>
    <lineage>
        <taxon>Viruses</taxon>
        <taxon>Varidnaviria</taxon>
        <taxon>Bamfordvirae</taxon>
        <taxon>Nucleocytoviricota</taxon>
        <taxon>Megaviricetes</taxon>
        <taxon>Imitervirales</taxon>
        <taxon>Mimiviridae</taxon>
        <taxon>environmental samples</taxon>
    </lineage>
</organism>
<protein>
    <submittedName>
        <fullName evidence="1">Uncharacterized protein</fullName>
    </submittedName>
</protein>
<dbReference type="EMBL" id="MN448290">
    <property type="protein sequence ID" value="QFG74746.1"/>
    <property type="molecule type" value="Genomic_DNA"/>
</dbReference>
<evidence type="ECO:0000313" key="1">
    <source>
        <dbReference type="EMBL" id="QFG74746.1"/>
    </source>
</evidence>
<sequence length="41" mass="4986">MSTLERPRDPLQYYPKATTENLNNLKLNIYDYLVNRTTRLR</sequence>
<name>A0A5J6VKN1_9VIRU</name>
<reference evidence="1" key="1">
    <citation type="journal article" date="2019" name="Philos. Trans. R. Soc. Lond., B, Biol. Sci.">
        <title>Targeted metagenomic recovery of four divergent viruses reveals shared and distinctive characteristics of giant viruses of marine eukaryotes.</title>
        <authorList>
            <person name="Needham D.M."/>
            <person name="Poirier C."/>
            <person name="Hehenberger E."/>
            <person name="Jimenez V."/>
            <person name="Swalwell J.E."/>
            <person name="Santoro A.E."/>
            <person name="Worden A.Z."/>
        </authorList>
    </citation>
    <scope>NUCLEOTIDE SEQUENCE</scope>
    <source>
        <strain evidence="1">MPacV-611</strain>
    </source>
</reference>
<accession>A0A5J6VKN1</accession>
<proteinExistence type="predicted"/>